<gene>
    <name evidence="1" type="ORF">F4821DRAFT_112827</name>
</gene>
<name>A0ACC0DJG6_9PEZI</name>
<comment type="caution">
    <text evidence="1">The sequence shown here is derived from an EMBL/GenBank/DDBJ whole genome shotgun (WGS) entry which is preliminary data.</text>
</comment>
<reference evidence="1 2" key="1">
    <citation type="journal article" date="2022" name="New Phytol.">
        <title>Ecological generalism drives hyperdiversity of secondary metabolite gene clusters in xylarialean endophytes.</title>
        <authorList>
            <person name="Franco M.E.E."/>
            <person name="Wisecaver J.H."/>
            <person name="Arnold A.E."/>
            <person name="Ju Y.M."/>
            <person name="Slot J.C."/>
            <person name="Ahrendt S."/>
            <person name="Moore L.P."/>
            <person name="Eastman K.E."/>
            <person name="Scott K."/>
            <person name="Konkel Z."/>
            <person name="Mondo S.J."/>
            <person name="Kuo A."/>
            <person name="Hayes R.D."/>
            <person name="Haridas S."/>
            <person name="Andreopoulos B."/>
            <person name="Riley R."/>
            <person name="LaButti K."/>
            <person name="Pangilinan J."/>
            <person name="Lipzen A."/>
            <person name="Amirebrahimi M."/>
            <person name="Yan J."/>
            <person name="Adam C."/>
            <person name="Keymanesh K."/>
            <person name="Ng V."/>
            <person name="Louie K."/>
            <person name="Northen T."/>
            <person name="Drula E."/>
            <person name="Henrissat B."/>
            <person name="Hsieh H.M."/>
            <person name="Youens-Clark K."/>
            <person name="Lutzoni F."/>
            <person name="Miadlikowska J."/>
            <person name="Eastwood D.C."/>
            <person name="Hamelin R.C."/>
            <person name="Grigoriev I.V."/>
            <person name="U'Ren J.M."/>
        </authorList>
    </citation>
    <scope>NUCLEOTIDE SEQUENCE [LARGE SCALE GENOMIC DNA]</scope>
    <source>
        <strain evidence="1 2">ER1909</strain>
    </source>
</reference>
<organism evidence="1 2">
    <name type="scientific">Hypoxylon rubiginosum</name>
    <dbReference type="NCBI Taxonomy" id="110542"/>
    <lineage>
        <taxon>Eukaryota</taxon>
        <taxon>Fungi</taxon>
        <taxon>Dikarya</taxon>
        <taxon>Ascomycota</taxon>
        <taxon>Pezizomycotina</taxon>
        <taxon>Sordariomycetes</taxon>
        <taxon>Xylariomycetidae</taxon>
        <taxon>Xylariales</taxon>
        <taxon>Hypoxylaceae</taxon>
        <taxon>Hypoxylon</taxon>
    </lineage>
</organism>
<proteinExistence type="predicted"/>
<dbReference type="EMBL" id="MU394282">
    <property type="protein sequence ID" value="KAI6092902.1"/>
    <property type="molecule type" value="Genomic_DNA"/>
</dbReference>
<keyword evidence="2" id="KW-1185">Reference proteome</keyword>
<protein>
    <submittedName>
        <fullName evidence="1">Uncharacterized protein</fullName>
    </submittedName>
</protein>
<accession>A0ACC0DJG6</accession>
<evidence type="ECO:0000313" key="2">
    <source>
        <dbReference type="Proteomes" id="UP001497680"/>
    </source>
</evidence>
<sequence>MLRWCCKVISMSPCGLRCLDVWLEKYWYLPSSYSEPLKLPFCIFQAMQAIKAGRDLASATSRSNHLAETDRTGSSSRWIANYLLSSCSIIGVGVGEQGHYSNIPATPAPPCLIVDEVMAEKALTSCNGLFTPFIVDKMCDTECNPEYYMRGSSGNSSLLFRTGLKRGYVLYYVRLISFTHIRLQQGKQLHNSYTIADIFRACSSYNLYSTGIPRRGLGLVT</sequence>
<evidence type="ECO:0000313" key="1">
    <source>
        <dbReference type="EMBL" id="KAI6092902.1"/>
    </source>
</evidence>
<dbReference type="Proteomes" id="UP001497680">
    <property type="component" value="Unassembled WGS sequence"/>
</dbReference>